<dbReference type="Proteomes" id="UP000799754">
    <property type="component" value="Unassembled WGS sequence"/>
</dbReference>
<reference evidence="1" key="1">
    <citation type="journal article" date="2020" name="Stud. Mycol.">
        <title>101 Dothideomycetes genomes: a test case for predicting lifestyles and emergence of pathogens.</title>
        <authorList>
            <person name="Haridas S."/>
            <person name="Albert R."/>
            <person name="Binder M."/>
            <person name="Bloem J."/>
            <person name="Labutti K."/>
            <person name="Salamov A."/>
            <person name="Andreopoulos B."/>
            <person name="Baker S."/>
            <person name="Barry K."/>
            <person name="Bills G."/>
            <person name="Bluhm B."/>
            <person name="Cannon C."/>
            <person name="Castanera R."/>
            <person name="Culley D."/>
            <person name="Daum C."/>
            <person name="Ezra D."/>
            <person name="Gonzalez J."/>
            <person name="Henrissat B."/>
            <person name="Kuo A."/>
            <person name="Liang C."/>
            <person name="Lipzen A."/>
            <person name="Lutzoni F."/>
            <person name="Magnuson J."/>
            <person name="Mondo S."/>
            <person name="Nolan M."/>
            <person name="Ohm R."/>
            <person name="Pangilinan J."/>
            <person name="Park H.-J."/>
            <person name="Ramirez L."/>
            <person name="Alfaro M."/>
            <person name="Sun H."/>
            <person name="Tritt A."/>
            <person name="Yoshinaga Y."/>
            <person name="Zwiers L.-H."/>
            <person name="Turgeon B."/>
            <person name="Goodwin S."/>
            <person name="Spatafora J."/>
            <person name="Crous P."/>
            <person name="Grigoriev I."/>
        </authorList>
    </citation>
    <scope>NUCLEOTIDE SEQUENCE</scope>
    <source>
        <strain evidence="1">CBS 525.71</strain>
    </source>
</reference>
<sequence length="560" mass="62976">MEFPERWQAIAPASDEPGEQRSAPEGRKRRQAIAVACVQCRSGKAKCDGVRPRCTRCRDNDLACQYDVAEGVSRAERMKLLKRDNMSSRVEEMERVMNVLRSGSDIQASTLLARLRLGERMKDVAKNLPPTISSMLVSNPPSLQAQDSTDTSIRDVSQDSTYALSEGAGPATLRHDSSTSYASSSEPRPSWAAGPGSTATTLRSAGKRKQSAVPSSDMVDGHQFLSLLFDRQDLLAISESEDDDDADSEFDHTLDPRLLSEGWKRPVVSPMDTPASRLPSPEKEVTVRSIHVTHLRSRQSIVNTIHIHPNLNLCNLFGNLPFSSGVRANNYPEDVQETQVNNLFLPTWAMMTVSTKPDPGSVKLAFPTILQEATALLDSGTPLEFVIEVHPNIAALFDESEFNRSGILSRWAAGMVHRNDFTCFAYMYLFWYLMRWMISPSPETYEMIPKWLRPTPNQLFMPHINMLDYIPWPAFRELAVQIPAMQKRMEWLMDMSNTLRCDWAFPMGEPIQRIDETGLLDLCDTAKTSLRDLSNWSVGPSFRGYVSNADSYVRIRVEDF</sequence>
<proteinExistence type="predicted"/>
<dbReference type="EMBL" id="MU006730">
    <property type="protein sequence ID" value="KAF2624546.1"/>
    <property type="molecule type" value="Genomic_DNA"/>
</dbReference>
<keyword evidence="2" id="KW-1185">Reference proteome</keyword>
<gene>
    <name evidence="1" type="ORF">BU25DRAFT_398798</name>
</gene>
<evidence type="ECO:0000313" key="1">
    <source>
        <dbReference type="EMBL" id="KAF2624546.1"/>
    </source>
</evidence>
<name>A0ACB6RR81_9PLEO</name>
<comment type="caution">
    <text evidence="1">The sequence shown here is derived from an EMBL/GenBank/DDBJ whole genome shotgun (WGS) entry which is preliminary data.</text>
</comment>
<evidence type="ECO:0000313" key="2">
    <source>
        <dbReference type="Proteomes" id="UP000799754"/>
    </source>
</evidence>
<accession>A0ACB6RR81</accession>
<protein>
    <submittedName>
        <fullName evidence="1">Uncharacterized protein</fullName>
    </submittedName>
</protein>
<organism evidence="1 2">
    <name type="scientific">Macroventuria anomochaeta</name>
    <dbReference type="NCBI Taxonomy" id="301207"/>
    <lineage>
        <taxon>Eukaryota</taxon>
        <taxon>Fungi</taxon>
        <taxon>Dikarya</taxon>
        <taxon>Ascomycota</taxon>
        <taxon>Pezizomycotina</taxon>
        <taxon>Dothideomycetes</taxon>
        <taxon>Pleosporomycetidae</taxon>
        <taxon>Pleosporales</taxon>
        <taxon>Pleosporineae</taxon>
        <taxon>Didymellaceae</taxon>
        <taxon>Macroventuria</taxon>
    </lineage>
</organism>